<evidence type="ECO:0000256" key="1">
    <source>
        <dbReference type="ARBA" id="ARBA00005613"/>
    </source>
</evidence>
<comment type="caution">
    <text evidence="7">The sequence shown here is derived from an EMBL/GenBank/DDBJ whole genome shotgun (WGS) entry which is preliminary data.</text>
</comment>
<accession>A0A9P8NV33</accession>
<dbReference type="InterPro" id="IPR034751">
    <property type="entry name" value="Yippee"/>
</dbReference>
<keyword evidence="2" id="KW-0479">Metal-binding</keyword>
<name>A0A9P8NV33_9ASCO</name>
<gene>
    <name evidence="7" type="ORF">OGAPHI_007290</name>
</gene>
<sequence>MGLVYAQHFRTSSAGQDAPTASRNSSIASRSSGSSGSVFNSPRSSVSSATSCPHLFATNTFVPTRILRCKQCHNHICLTSLIISDNFTGSLGAAFFVSKVLNVKLSKTRDFKRMKTGRYEVKGISCKQCDSTLGWKYLYSEEDKEKYKEGRFVVERKLLEEVDI</sequence>
<evidence type="ECO:0000256" key="3">
    <source>
        <dbReference type="ARBA" id="ARBA00022833"/>
    </source>
</evidence>
<keyword evidence="3" id="KW-0862">Zinc</keyword>
<keyword evidence="8" id="KW-1185">Reference proteome</keyword>
<feature type="compositionally biased region" description="Low complexity" evidence="5">
    <location>
        <begin position="21"/>
        <end position="39"/>
    </location>
</feature>
<dbReference type="PANTHER" id="PTHR13848">
    <property type="entry name" value="PROTEIN YIPPEE-LIKE CG15309-RELATED"/>
    <property type="match status" value="1"/>
</dbReference>
<comment type="similarity">
    <text evidence="1 4">Belongs to the yippee family.</text>
</comment>
<dbReference type="EMBL" id="JAEUBE010000511">
    <property type="protein sequence ID" value="KAH3660085.1"/>
    <property type="molecule type" value="Genomic_DNA"/>
</dbReference>
<feature type="domain" description="Yippee" evidence="6">
    <location>
        <begin position="65"/>
        <end position="163"/>
    </location>
</feature>
<dbReference type="Pfam" id="PF03226">
    <property type="entry name" value="Yippee-Mis18"/>
    <property type="match status" value="1"/>
</dbReference>
<organism evidence="7 8">
    <name type="scientific">Ogataea philodendri</name>
    <dbReference type="NCBI Taxonomy" id="1378263"/>
    <lineage>
        <taxon>Eukaryota</taxon>
        <taxon>Fungi</taxon>
        <taxon>Dikarya</taxon>
        <taxon>Ascomycota</taxon>
        <taxon>Saccharomycotina</taxon>
        <taxon>Pichiomycetes</taxon>
        <taxon>Pichiales</taxon>
        <taxon>Pichiaceae</taxon>
        <taxon>Ogataea</taxon>
    </lineage>
</organism>
<dbReference type="PROSITE" id="PS51792">
    <property type="entry name" value="YIPPEE"/>
    <property type="match status" value="1"/>
</dbReference>
<proteinExistence type="inferred from homology"/>
<dbReference type="OrthoDB" id="6407410at2759"/>
<evidence type="ECO:0000313" key="8">
    <source>
        <dbReference type="Proteomes" id="UP000769157"/>
    </source>
</evidence>
<evidence type="ECO:0000259" key="6">
    <source>
        <dbReference type="PROSITE" id="PS51792"/>
    </source>
</evidence>
<reference evidence="7" key="2">
    <citation type="submission" date="2021-01" db="EMBL/GenBank/DDBJ databases">
        <authorList>
            <person name="Schikora-Tamarit M.A."/>
        </authorList>
    </citation>
    <scope>NUCLEOTIDE SEQUENCE</scope>
    <source>
        <strain evidence="7">CBS6075</strain>
    </source>
</reference>
<evidence type="ECO:0000313" key="7">
    <source>
        <dbReference type="EMBL" id="KAH3660085.1"/>
    </source>
</evidence>
<feature type="region of interest" description="Disordered" evidence="5">
    <location>
        <begin position="14"/>
        <end position="39"/>
    </location>
</feature>
<dbReference type="GeneID" id="70239254"/>
<dbReference type="GO" id="GO:0046872">
    <property type="term" value="F:metal ion binding"/>
    <property type="evidence" value="ECO:0007669"/>
    <property type="project" value="UniProtKB-KW"/>
</dbReference>
<evidence type="ECO:0000256" key="4">
    <source>
        <dbReference type="RuleBase" id="RU110713"/>
    </source>
</evidence>
<evidence type="ECO:0000256" key="5">
    <source>
        <dbReference type="SAM" id="MobiDB-lite"/>
    </source>
</evidence>
<evidence type="ECO:0000256" key="2">
    <source>
        <dbReference type="ARBA" id="ARBA00022723"/>
    </source>
</evidence>
<dbReference type="Proteomes" id="UP000769157">
    <property type="component" value="Unassembled WGS sequence"/>
</dbReference>
<dbReference type="RefSeq" id="XP_046057796.1">
    <property type="nucleotide sequence ID" value="XM_046208669.1"/>
</dbReference>
<dbReference type="InterPro" id="IPR039058">
    <property type="entry name" value="Yippee_fam"/>
</dbReference>
<reference evidence="7" key="1">
    <citation type="journal article" date="2021" name="Open Biol.">
        <title>Shared evolutionary footprints suggest mitochondrial oxidative damage underlies multiple complex I losses in fungi.</title>
        <authorList>
            <person name="Schikora-Tamarit M.A."/>
            <person name="Marcet-Houben M."/>
            <person name="Nosek J."/>
            <person name="Gabaldon T."/>
        </authorList>
    </citation>
    <scope>NUCLEOTIDE SEQUENCE</scope>
    <source>
        <strain evidence="7">CBS6075</strain>
    </source>
</reference>
<dbReference type="InterPro" id="IPR004910">
    <property type="entry name" value="Yippee/Mis18/Cereblon"/>
</dbReference>
<dbReference type="AlphaFoldDB" id="A0A9P8NV33"/>
<protein>
    <recommendedName>
        <fullName evidence="4">Protein yippee-like</fullName>
    </recommendedName>
</protein>